<dbReference type="OrthoDB" id="240864at2"/>
<dbReference type="EMBL" id="STFG01000003">
    <property type="protein sequence ID" value="THU03995.1"/>
    <property type="molecule type" value="Genomic_DNA"/>
</dbReference>
<dbReference type="NCBIfam" id="TIGR02566">
    <property type="entry name" value="cas_Csy3"/>
    <property type="match status" value="1"/>
</dbReference>
<name>A0A4S8FAW8_9BURK</name>
<reference evidence="1 2" key="1">
    <citation type="journal article" date="2015" name="Antonie Van Leeuwenhoek">
        <title>Lampropedia puyangensis sp. nov., isolated from symptomatic bark of Populus ? euramericana canker and emended description of Lampropedia hyalina (Ehrenberg 1832) Lee et al. 2004.</title>
        <authorList>
            <person name="Li Y."/>
            <person name="Wang T."/>
            <person name="Piao C.G."/>
            <person name="Wang L.F."/>
            <person name="Tian G.Z."/>
            <person name="Zhu T.H."/>
            <person name="Guo M.W."/>
        </authorList>
    </citation>
    <scope>NUCLEOTIDE SEQUENCE [LARGE SCALE GENOMIC DNA]</scope>
    <source>
        <strain evidence="1 2">2-bin</strain>
    </source>
</reference>
<protein>
    <submittedName>
        <fullName evidence="1">Type I-F CRISPR-associated protein Csy3</fullName>
    </submittedName>
</protein>
<evidence type="ECO:0000313" key="2">
    <source>
        <dbReference type="Proteomes" id="UP000308917"/>
    </source>
</evidence>
<keyword evidence="2" id="KW-1185">Reference proteome</keyword>
<dbReference type="Proteomes" id="UP000308917">
    <property type="component" value="Unassembled WGS sequence"/>
</dbReference>
<sequence>MATSKKSKDPSSDVKVLSVMRGINVSDAPFTSIGQDGVLTPIPVMRHGIRGTQNVAKGKADVSNIQTTESAKTAVNAQGVAVDFSLQPTPIRRLVTACDNDEVRRQIDAFLLRAETSEELLELCRRYARRILTGSFLWRNLELAHKLEISAQSNGKTVAISGDKAFQLAASGFGDYCDEERTLASWLQQGFVSEPSAGTGIRITAKVLFATAGAFEIYPSQVYVSGKPKGFARPLYKLNALSATEMARLADNQDPRTFSDSFPTGIAAIRDQKIGNAIRTIDTWYAEGATQPIAIEPNGASLSANRFFREVNQGKSFFDLRPQIPALTEQLHAYPSQEPLTADAMFVLAVFIRGGVFSDGKKESGDD</sequence>
<proteinExistence type="predicted"/>
<comment type="caution">
    <text evidence="1">The sequence shown here is derived from an EMBL/GenBank/DDBJ whole genome shotgun (WGS) entry which is preliminary data.</text>
</comment>
<gene>
    <name evidence="1" type="primary">csy3</name>
    <name evidence="1" type="ORF">E9531_04515</name>
</gene>
<accession>A0A4S8FAW8</accession>
<dbReference type="Pfam" id="PF09615">
    <property type="entry name" value="Cas_Csy3"/>
    <property type="match status" value="1"/>
</dbReference>
<organism evidence="1 2">
    <name type="scientific">Lampropedia puyangensis</name>
    <dbReference type="NCBI Taxonomy" id="1330072"/>
    <lineage>
        <taxon>Bacteria</taxon>
        <taxon>Pseudomonadati</taxon>
        <taxon>Pseudomonadota</taxon>
        <taxon>Betaproteobacteria</taxon>
        <taxon>Burkholderiales</taxon>
        <taxon>Comamonadaceae</taxon>
        <taxon>Lampropedia</taxon>
    </lineage>
</organism>
<dbReference type="RefSeq" id="WP_136572561.1">
    <property type="nucleotide sequence ID" value="NZ_STFG01000003.1"/>
</dbReference>
<dbReference type="AlphaFoldDB" id="A0A4S8FAW8"/>
<dbReference type="InterPro" id="IPR013399">
    <property type="entry name" value="CRISPR-assoc_prot_Csy3"/>
</dbReference>
<evidence type="ECO:0000313" key="1">
    <source>
        <dbReference type="EMBL" id="THU03995.1"/>
    </source>
</evidence>